<dbReference type="EMBL" id="FQ311875">
    <property type="protein sequence ID" value="CBT75108.1"/>
    <property type="molecule type" value="Genomic_DNA"/>
</dbReference>
<accession>A0ABP1U171</accession>
<dbReference type="RefSeq" id="WP_013348252.1">
    <property type="nucleotide sequence ID" value="NC_014550.1"/>
</dbReference>
<reference evidence="2" key="2">
    <citation type="submission" date="2010-07" db="EMBL/GenBank/DDBJ databases">
        <title>Complete genome sequence of Arthrobacter arilaitensis (strain DSM 16368 / CIP 108037 / JCM 13566 / Re117).</title>
        <authorList>
            <person name="Genoscope."/>
        </authorList>
    </citation>
    <scope>NUCLEOTIDE SEQUENCE [LARGE SCALE GENOMIC DNA]</scope>
    <source>
        <strain evidence="2">DSM 16368 / CIP 108037 / IAM 15318 / JCM 13566 / Re117</strain>
    </source>
</reference>
<sequence>MSAEKIRATLVDPRYVSQENPNPVYRVDFWDEDRVCYENRIEDAESIVDVLAWTEANRHDRYAVIWVEYTYEGGIGMTRLHGWIPTEAGSSSANDPYFRQ</sequence>
<evidence type="ECO:0000313" key="2">
    <source>
        <dbReference type="Proteomes" id="UP000006878"/>
    </source>
</evidence>
<protein>
    <submittedName>
        <fullName evidence="1">Uncharacterized protein</fullName>
    </submittedName>
</protein>
<gene>
    <name evidence="1" type="ordered locus">AARI_08880</name>
</gene>
<keyword evidence="2" id="KW-1185">Reference proteome</keyword>
<proteinExistence type="predicted"/>
<dbReference type="Proteomes" id="UP000006878">
    <property type="component" value="Chromosome"/>
</dbReference>
<evidence type="ECO:0000313" key="1">
    <source>
        <dbReference type="EMBL" id="CBT75108.1"/>
    </source>
</evidence>
<dbReference type="GeneID" id="303184498"/>
<organism evidence="1 2">
    <name type="scientific">Glutamicibacter arilaitensis (strain DSM 16368 / CIP 108037 / IAM 15318 / JCM 13566 / NCIMB 14258 / Re117)</name>
    <name type="common">Arthrobacter arilaitensis</name>
    <dbReference type="NCBI Taxonomy" id="861360"/>
    <lineage>
        <taxon>Bacteria</taxon>
        <taxon>Bacillati</taxon>
        <taxon>Actinomycetota</taxon>
        <taxon>Actinomycetes</taxon>
        <taxon>Micrococcales</taxon>
        <taxon>Micrococcaceae</taxon>
        <taxon>Glutamicibacter</taxon>
    </lineage>
</organism>
<reference evidence="2" key="1">
    <citation type="journal article" date="2010" name="PLoS ONE">
        <title>The Arthrobacter arilaitensis Re117 genome sequence reveals its genetic adaptation to the surface of cheese.</title>
        <authorList>
            <person name="Monnet C."/>
            <person name="Loux V."/>
            <person name="Gibrat J.F."/>
            <person name="Spinnler E."/>
            <person name="Barbe V."/>
            <person name="Vacherie B."/>
            <person name="Gavory F."/>
            <person name="Gourbeyre E."/>
            <person name="Siguier P."/>
            <person name="Chandler M."/>
            <person name="Elleuch R."/>
            <person name="Irlinger F."/>
            <person name="Vallaeys T."/>
        </authorList>
    </citation>
    <scope>NUCLEOTIDE SEQUENCE</scope>
    <source>
        <strain evidence="2">DSM 16368 / CIP 108037 / IAM 15318 / JCM 13566 / Re117</strain>
    </source>
</reference>
<name>A0ABP1U171_GLUAR</name>